<dbReference type="InterPro" id="IPR013750">
    <property type="entry name" value="GHMP_kinase_C_dom"/>
</dbReference>
<evidence type="ECO:0000259" key="11">
    <source>
        <dbReference type="Pfam" id="PF08544"/>
    </source>
</evidence>
<comment type="function">
    <text evidence="9">Catalyzes the phosphorylation of the position 2 hydroxy group of 4-diphosphocytidyl-2C-methyl-D-erythritol.</text>
</comment>
<dbReference type="PIRSF" id="PIRSF010376">
    <property type="entry name" value="IspE"/>
    <property type="match status" value="1"/>
</dbReference>
<organism evidence="12 13">
    <name type="scientific">Thermosipho melanesiensis</name>
    <dbReference type="NCBI Taxonomy" id="46541"/>
    <lineage>
        <taxon>Bacteria</taxon>
        <taxon>Thermotogati</taxon>
        <taxon>Thermotogota</taxon>
        <taxon>Thermotogae</taxon>
        <taxon>Thermotogales</taxon>
        <taxon>Fervidobacteriaceae</taxon>
        <taxon>Thermosipho</taxon>
    </lineage>
</organism>
<evidence type="ECO:0000256" key="5">
    <source>
        <dbReference type="ARBA" id="ARBA00022741"/>
    </source>
</evidence>
<dbReference type="NCBIfam" id="TIGR00154">
    <property type="entry name" value="ispE"/>
    <property type="match status" value="1"/>
</dbReference>
<dbReference type="InterPro" id="IPR036554">
    <property type="entry name" value="GHMP_kinase_C_sf"/>
</dbReference>
<sequence>MEQSSGAVIRSYAKINLFLDVTKKRDDGYHEILSLFQNISLYDRLIITKIDRGLEIKTNVDIENNILYKTWDVFSSNFKEPEFGLRIVLEKNIPMQAGLGGGSSNAAALLFYLSDQLKIPKNKIIKIAAKIGSDVPFFLIGGTAVVKGKGEIIEPLPPLLGYYVKLITANGISTKEAYNLLNSTLFNKAPCSPYALYEAYYHRNIDEIKRCTYNIFEKVIAKQNREIAQNIKKLKKNSIVSTLTGSGSAVYGISFREGDFNFVPRGVEYEEINI</sequence>
<comment type="similarity">
    <text evidence="1 9">Belongs to the GHMP kinase family. IspE subfamily.</text>
</comment>
<dbReference type="Gene3D" id="3.30.230.10">
    <property type="match status" value="1"/>
</dbReference>
<name>A0ABM6GCV6_9BACT</name>
<keyword evidence="5 9" id="KW-0547">Nucleotide-binding</keyword>
<dbReference type="Proteomes" id="UP000185490">
    <property type="component" value="Chromosome"/>
</dbReference>
<keyword evidence="13" id="KW-1185">Reference proteome</keyword>
<dbReference type="SUPFAM" id="SSF55060">
    <property type="entry name" value="GHMP Kinase, C-terminal domain"/>
    <property type="match status" value="1"/>
</dbReference>
<feature type="domain" description="GHMP kinase C-terminal" evidence="11">
    <location>
        <begin position="201"/>
        <end position="260"/>
    </location>
</feature>
<dbReference type="InterPro" id="IPR004424">
    <property type="entry name" value="IspE"/>
</dbReference>
<evidence type="ECO:0000256" key="7">
    <source>
        <dbReference type="ARBA" id="ARBA00022840"/>
    </source>
</evidence>
<keyword evidence="6 9" id="KW-0418">Kinase</keyword>
<evidence type="ECO:0000256" key="2">
    <source>
        <dbReference type="ARBA" id="ARBA00012052"/>
    </source>
</evidence>
<gene>
    <name evidence="9" type="primary">ispE</name>
    <name evidence="12" type="ORF">BW47_01725</name>
</gene>
<evidence type="ECO:0000256" key="3">
    <source>
        <dbReference type="ARBA" id="ARBA00017473"/>
    </source>
</evidence>
<evidence type="ECO:0000256" key="6">
    <source>
        <dbReference type="ARBA" id="ARBA00022777"/>
    </source>
</evidence>
<keyword evidence="9" id="KW-0414">Isoprene biosynthesis</keyword>
<dbReference type="SUPFAM" id="SSF54211">
    <property type="entry name" value="Ribosomal protein S5 domain 2-like"/>
    <property type="match status" value="1"/>
</dbReference>
<evidence type="ECO:0000313" key="13">
    <source>
        <dbReference type="Proteomes" id="UP000185490"/>
    </source>
</evidence>
<evidence type="ECO:0000256" key="1">
    <source>
        <dbReference type="ARBA" id="ARBA00009684"/>
    </source>
</evidence>
<dbReference type="InterPro" id="IPR014721">
    <property type="entry name" value="Ribsml_uS5_D2-typ_fold_subgr"/>
</dbReference>
<accession>A0ABM6GCV6</accession>
<dbReference type="Pfam" id="PF08544">
    <property type="entry name" value="GHMP_kinases_C"/>
    <property type="match status" value="1"/>
</dbReference>
<evidence type="ECO:0000256" key="9">
    <source>
        <dbReference type="HAMAP-Rule" id="MF_00061"/>
    </source>
</evidence>
<proteinExistence type="inferred from homology"/>
<reference evidence="12 13" key="1">
    <citation type="submission" date="2014-02" db="EMBL/GenBank/DDBJ databases">
        <title>Diversity of Thermotogales isolates from hydrothermal vents.</title>
        <authorList>
            <person name="Haverkamp T.H.A."/>
            <person name="Lossouarn J."/>
            <person name="Geslin C."/>
            <person name="Nesbo C.L."/>
        </authorList>
    </citation>
    <scope>NUCLEOTIDE SEQUENCE [LARGE SCALE GENOMIC DNA]</scope>
    <source>
        <strain evidence="12 13">431</strain>
    </source>
</reference>
<comment type="pathway">
    <text evidence="9">Isoprenoid biosynthesis; isopentenyl diphosphate biosynthesis via DXP pathway; isopentenyl diphosphate from 1-deoxy-D-xylulose 5-phosphate: step 3/6.</text>
</comment>
<dbReference type="Gene3D" id="3.30.70.890">
    <property type="entry name" value="GHMP kinase, C-terminal domain"/>
    <property type="match status" value="1"/>
</dbReference>
<dbReference type="InterPro" id="IPR020568">
    <property type="entry name" value="Ribosomal_Su5_D2-typ_SF"/>
</dbReference>
<dbReference type="EC" id="2.7.1.148" evidence="2 9"/>
<evidence type="ECO:0000256" key="8">
    <source>
        <dbReference type="ARBA" id="ARBA00032554"/>
    </source>
</evidence>
<dbReference type="RefSeq" id="WP_012056551.1">
    <property type="nucleotide sequence ID" value="NZ_CP007389.1"/>
</dbReference>
<evidence type="ECO:0000259" key="10">
    <source>
        <dbReference type="Pfam" id="PF00288"/>
    </source>
</evidence>
<dbReference type="HAMAP" id="MF_00061">
    <property type="entry name" value="IspE"/>
    <property type="match status" value="1"/>
</dbReference>
<keyword evidence="7 9" id="KW-0067">ATP-binding</keyword>
<evidence type="ECO:0000256" key="4">
    <source>
        <dbReference type="ARBA" id="ARBA00022679"/>
    </source>
</evidence>
<feature type="binding site" evidence="9">
    <location>
        <begin position="94"/>
        <end position="104"/>
    </location>
    <ligand>
        <name>ATP</name>
        <dbReference type="ChEBI" id="CHEBI:30616"/>
    </ligand>
</feature>
<dbReference type="EMBL" id="CP007389">
    <property type="protein sequence ID" value="APT73389.1"/>
    <property type="molecule type" value="Genomic_DNA"/>
</dbReference>
<feature type="domain" description="GHMP kinase N-terminal" evidence="10">
    <location>
        <begin position="65"/>
        <end position="142"/>
    </location>
</feature>
<comment type="catalytic activity">
    <reaction evidence="9">
        <text>4-CDP-2-C-methyl-D-erythritol + ATP = 4-CDP-2-C-methyl-D-erythritol 2-phosphate + ADP + H(+)</text>
        <dbReference type="Rhea" id="RHEA:18437"/>
        <dbReference type="ChEBI" id="CHEBI:15378"/>
        <dbReference type="ChEBI" id="CHEBI:30616"/>
        <dbReference type="ChEBI" id="CHEBI:57823"/>
        <dbReference type="ChEBI" id="CHEBI:57919"/>
        <dbReference type="ChEBI" id="CHEBI:456216"/>
        <dbReference type="EC" id="2.7.1.148"/>
    </reaction>
</comment>
<dbReference type="PANTHER" id="PTHR43527">
    <property type="entry name" value="4-DIPHOSPHOCYTIDYL-2-C-METHYL-D-ERYTHRITOL KINASE, CHLOROPLASTIC"/>
    <property type="match status" value="1"/>
</dbReference>
<dbReference type="PANTHER" id="PTHR43527:SF2">
    <property type="entry name" value="4-DIPHOSPHOCYTIDYL-2-C-METHYL-D-ERYTHRITOL KINASE, CHLOROPLASTIC"/>
    <property type="match status" value="1"/>
</dbReference>
<dbReference type="Pfam" id="PF00288">
    <property type="entry name" value="GHMP_kinases_N"/>
    <property type="match status" value="1"/>
</dbReference>
<evidence type="ECO:0000313" key="12">
    <source>
        <dbReference type="EMBL" id="APT73389.1"/>
    </source>
</evidence>
<dbReference type="GO" id="GO:0016301">
    <property type="term" value="F:kinase activity"/>
    <property type="evidence" value="ECO:0007669"/>
    <property type="project" value="UniProtKB-KW"/>
</dbReference>
<dbReference type="InterPro" id="IPR006204">
    <property type="entry name" value="GHMP_kinase_N_dom"/>
</dbReference>
<protein>
    <recommendedName>
        <fullName evidence="3 9">4-diphosphocytidyl-2-C-methyl-D-erythritol kinase</fullName>
        <shortName evidence="9">CMK</shortName>
        <ecNumber evidence="2 9">2.7.1.148</ecNumber>
    </recommendedName>
    <alternativeName>
        <fullName evidence="8 9">4-(cytidine-5'-diphospho)-2-C-methyl-D-erythritol kinase</fullName>
    </alternativeName>
</protein>
<keyword evidence="4 9" id="KW-0808">Transferase</keyword>
<feature type="active site" evidence="9">
    <location>
        <position position="14"/>
    </location>
</feature>
<feature type="active site" evidence="9">
    <location>
        <position position="134"/>
    </location>
</feature>